<dbReference type="EMBL" id="FPAU01000001">
    <property type="protein sequence ID" value="SFT47928.1"/>
    <property type="molecule type" value="Genomic_DNA"/>
</dbReference>
<gene>
    <name evidence="1" type="ORF">SAMN05192562_101441</name>
</gene>
<name>A0A1I6YBZ9_9ENTR</name>
<proteinExistence type="predicted"/>
<keyword evidence="2" id="KW-1185">Reference proteome</keyword>
<protein>
    <submittedName>
        <fullName evidence="1">Uncharacterized protein</fullName>
    </submittedName>
</protein>
<accession>A0A1I6YBZ9</accession>
<evidence type="ECO:0000313" key="1">
    <source>
        <dbReference type="EMBL" id="SFT47928.1"/>
    </source>
</evidence>
<dbReference type="Proteomes" id="UP000199187">
    <property type="component" value="Unassembled WGS sequence"/>
</dbReference>
<sequence length="314" mass="34197">MIISPSTNAYTRFQTSSGVTKTALSLQSESANEEPASSSSVQTRISGRANMMSRLFGDADTELAVQTTLTKNNISMSSYNFLTSGDRDMLSNLYATAQEQGIDLRYVDGLARDLGDYRMFSPVEGNSNTGIYDMAGRRLTFSFTDTDMATASRIQDSNKLSGSVLPSGFLDYELDPGFAFNHTASFDFLALVVNNPAMHGDAASRFSTYQSQGKNNYVIKTADEVTLDTTEPDFSSVDGVFSVTETGKKHGFSLVNGQPTQNMTSSTDKSHIPTEQSMTQSLLDAVWPKSKFTSEPSSLFDFLYSSGLTEKAQD</sequence>
<evidence type="ECO:0000313" key="2">
    <source>
        <dbReference type="Proteomes" id="UP000199187"/>
    </source>
</evidence>
<dbReference type="AlphaFoldDB" id="A0A1I6YBZ9"/>
<organism evidence="1 2">
    <name type="scientific">Kosakonia arachidis</name>
    <dbReference type="NCBI Taxonomy" id="551989"/>
    <lineage>
        <taxon>Bacteria</taxon>
        <taxon>Pseudomonadati</taxon>
        <taxon>Pseudomonadota</taxon>
        <taxon>Gammaproteobacteria</taxon>
        <taxon>Enterobacterales</taxon>
        <taxon>Enterobacteriaceae</taxon>
        <taxon>Kosakonia</taxon>
    </lineage>
</organism>
<reference evidence="2" key="1">
    <citation type="submission" date="2016-10" db="EMBL/GenBank/DDBJ databases">
        <authorList>
            <person name="Varghese N."/>
            <person name="Submissions S."/>
        </authorList>
    </citation>
    <scope>NUCLEOTIDE SEQUENCE [LARGE SCALE GENOMIC DNA]</scope>
    <source>
        <strain evidence="2">Ah-143</strain>
    </source>
</reference>